<dbReference type="EMBL" id="JBBCAQ010000033">
    <property type="protein sequence ID" value="KAK7582607.1"/>
    <property type="molecule type" value="Genomic_DNA"/>
</dbReference>
<dbReference type="InterPro" id="IPR001148">
    <property type="entry name" value="CA_dom"/>
</dbReference>
<feature type="domain" description="Alpha-carbonic anhydrase" evidence="2">
    <location>
        <begin position="1"/>
        <end position="228"/>
    </location>
</feature>
<gene>
    <name evidence="3" type="ORF">V9T40_014052</name>
</gene>
<reference evidence="3 4" key="1">
    <citation type="submission" date="2024-03" db="EMBL/GenBank/DDBJ databases">
        <title>Adaptation during the transition from Ophiocordyceps entomopathogen to insect associate is accompanied by gene loss and intensified selection.</title>
        <authorList>
            <person name="Ward C.M."/>
            <person name="Onetto C.A."/>
            <person name="Borneman A.R."/>
        </authorList>
    </citation>
    <scope>NUCLEOTIDE SEQUENCE [LARGE SCALE GENOMIC DNA]</scope>
    <source>
        <strain evidence="3">AWRI1</strain>
        <tissue evidence="3">Single Adult Female</tissue>
    </source>
</reference>
<dbReference type="AlphaFoldDB" id="A0AAN9TFY0"/>
<dbReference type="InterPro" id="IPR023561">
    <property type="entry name" value="Carbonic_anhydrase_a-class"/>
</dbReference>
<dbReference type="PANTHER" id="PTHR18952">
    <property type="entry name" value="CARBONIC ANHYDRASE"/>
    <property type="match status" value="1"/>
</dbReference>
<organism evidence="3 4">
    <name type="scientific">Parthenolecanium corni</name>
    <dbReference type="NCBI Taxonomy" id="536013"/>
    <lineage>
        <taxon>Eukaryota</taxon>
        <taxon>Metazoa</taxon>
        <taxon>Ecdysozoa</taxon>
        <taxon>Arthropoda</taxon>
        <taxon>Hexapoda</taxon>
        <taxon>Insecta</taxon>
        <taxon>Pterygota</taxon>
        <taxon>Neoptera</taxon>
        <taxon>Paraneoptera</taxon>
        <taxon>Hemiptera</taxon>
        <taxon>Sternorrhyncha</taxon>
        <taxon>Coccoidea</taxon>
        <taxon>Coccidae</taxon>
        <taxon>Parthenolecanium</taxon>
    </lineage>
</organism>
<dbReference type="InterPro" id="IPR036398">
    <property type="entry name" value="CA_dom_sf"/>
</dbReference>
<protein>
    <recommendedName>
        <fullName evidence="2">Alpha-carbonic anhydrase domain-containing protein</fullName>
    </recommendedName>
</protein>
<sequence length="228" mass="25908">MFAGPGFWGLINPDWSLCNKGRRQSPVNLEADKLLYDPNLRPFYVDKSRINGEIVNTGHSVNFIPESGNRFFINITGGPLSYKYQFQELQFHFGMQDKFGSEHTINGYSFPAELQLYGYNSQLYQNFSEAATRSQGLVAISLLVQLGDLSNAELRILTDQMEKLKYRGNKLQVRRLSIAELIPDTENYITYDGSTSMPACHETVTWLILNKPIYITKQQASTTSLLTD</sequence>
<dbReference type="GO" id="GO:0006730">
    <property type="term" value="P:one-carbon metabolic process"/>
    <property type="evidence" value="ECO:0007669"/>
    <property type="project" value="TreeGrafter"/>
</dbReference>
<evidence type="ECO:0000259" key="2">
    <source>
        <dbReference type="PROSITE" id="PS51144"/>
    </source>
</evidence>
<name>A0AAN9TFY0_9HEMI</name>
<dbReference type="SUPFAM" id="SSF51069">
    <property type="entry name" value="Carbonic anhydrase"/>
    <property type="match status" value="1"/>
</dbReference>
<comment type="caution">
    <text evidence="3">The sequence shown here is derived from an EMBL/GenBank/DDBJ whole genome shotgun (WGS) entry which is preliminary data.</text>
</comment>
<dbReference type="Pfam" id="PF00194">
    <property type="entry name" value="Carb_anhydrase"/>
    <property type="match status" value="1"/>
</dbReference>
<keyword evidence="4" id="KW-1185">Reference proteome</keyword>
<dbReference type="SMART" id="SM01057">
    <property type="entry name" value="Carb_anhydrase"/>
    <property type="match status" value="1"/>
</dbReference>
<evidence type="ECO:0000313" key="4">
    <source>
        <dbReference type="Proteomes" id="UP001367676"/>
    </source>
</evidence>
<evidence type="ECO:0000256" key="1">
    <source>
        <dbReference type="ARBA" id="ARBA00010718"/>
    </source>
</evidence>
<dbReference type="GO" id="GO:0008270">
    <property type="term" value="F:zinc ion binding"/>
    <property type="evidence" value="ECO:0007669"/>
    <property type="project" value="InterPro"/>
</dbReference>
<dbReference type="PROSITE" id="PS51144">
    <property type="entry name" value="ALPHA_CA_2"/>
    <property type="match status" value="1"/>
</dbReference>
<dbReference type="GO" id="GO:0004089">
    <property type="term" value="F:carbonate dehydratase activity"/>
    <property type="evidence" value="ECO:0007669"/>
    <property type="project" value="InterPro"/>
</dbReference>
<proteinExistence type="inferred from homology"/>
<dbReference type="PANTHER" id="PTHR18952:SF208">
    <property type="entry name" value="CARBONIC ANHYDRASE XA-RELATED"/>
    <property type="match status" value="1"/>
</dbReference>
<dbReference type="Proteomes" id="UP001367676">
    <property type="component" value="Unassembled WGS sequence"/>
</dbReference>
<dbReference type="Gene3D" id="3.10.200.10">
    <property type="entry name" value="Alpha carbonic anhydrase"/>
    <property type="match status" value="1"/>
</dbReference>
<comment type="similarity">
    <text evidence="1">Belongs to the alpha-carbonic anhydrase family.</text>
</comment>
<accession>A0AAN9TFY0</accession>
<evidence type="ECO:0000313" key="3">
    <source>
        <dbReference type="EMBL" id="KAK7582607.1"/>
    </source>
</evidence>